<protein>
    <submittedName>
        <fullName evidence="2">Uncharacterized protein</fullName>
    </submittedName>
</protein>
<evidence type="ECO:0000313" key="3">
    <source>
        <dbReference type="Proteomes" id="UP000236286"/>
    </source>
</evidence>
<dbReference type="EMBL" id="PDZR01000043">
    <property type="protein sequence ID" value="PNG24238.1"/>
    <property type="molecule type" value="Genomic_DNA"/>
</dbReference>
<name>A0A2J7TBV0_METSI</name>
<dbReference type="OrthoDB" id="9922944at2"/>
<proteinExistence type="predicted"/>
<dbReference type="Proteomes" id="UP000236286">
    <property type="component" value="Unassembled WGS sequence"/>
</dbReference>
<accession>A0A2J7TBV0</accession>
<dbReference type="AlphaFoldDB" id="A0A2J7TBV0"/>
<sequence length="186" mass="20342">MIKVGAKSSALQPQAVESEAPSESPATALARADAERLAALAEREQLIGRRAEMLAGEAADDEVEVVDLAIARANRTIERRQLALPALRSRAEDARRQQTEADFAAFYDRYRQAQNDFGLAYGAAVETRARLAAIVDAAASRFAGRVSAFMAYPVADLTLEPTRLEAFESDAERAFAAERRRLEGDW</sequence>
<reference evidence="2 3" key="1">
    <citation type="submission" date="2017-10" db="EMBL/GenBank/DDBJ databases">
        <title>Genome announcement of Methylocella silvestris TVC from permafrost.</title>
        <authorList>
            <person name="Wang J."/>
            <person name="Geng K."/>
            <person name="Ul-Haque F."/>
            <person name="Crombie A.T."/>
            <person name="Street L.E."/>
            <person name="Wookey P.A."/>
            <person name="Murrell J.C."/>
            <person name="Pratscher J."/>
        </authorList>
    </citation>
    <scope>NUCLEOTIDE SEQUENCE [LARGE SCALE GENOMIC DNA]</scope>
    <source>
        <strain evidence="2 3">TVC</strain>
    </source>
</reference>
<gene>
    <name evidence="2" type="ORF">CR492_19820</name>
</gene>
<evidence type="ECO:0000256" key="1">
    <source>
        <dbReference type="SAM" id="MobiDB-lite"/>
    </source>
</evidence>
<evidence type="ECO:0000313" key="2">
    <source>
        <dbReference type="EMBL" id="PNG24238.1"/>
    </source>
</evidence>
<dbReference type="RefSeq" id="WP_102845446.1">
    <property type="nucleotide sequence ID" value="NZ_PDZR01000043.1"/>
</dbReference>
<organism evidence="2 3">
    <name type="scientific">Methylocella silvestris</name>
    <dbReference type="NCBI Taxonomy" id="199596"/>
    <lineage>
        <taxon>Bacteria</taxon>
        <taxon>Pseudomonadati</taxon>
        <taxon>Pseudomonadota</taxon>
        <taxon>Alphaproteobacteria</taxon>
        <taxon>Hyphomicrobiales</taxon>
        <taxon>Beijerinckiaceae</taxon>
        <taxon>Methylocella</taxon>
    </lineage>
</organism>
<comment type="caution">
    <text evidence="2">The sequence shown here is derived from an EMBL/GenBank/DDBJ whole genome shotgun (WGS) entry which is preliminary data.</text>
</comment>
<feature type="region of interest" description="Disordered" evidence="1">
    <location>
        <begin position="1"/>
        <end position="29"/>
    </location>
</feature>